<keyword evidence="3" id="KW-0732">Signal</keyword>
<evidence type="ECO:0000259" key="4">
    <source>
        <dbReference type="PROSITE" id="PS50279"/>
    </source>
</evidence>
<feature type="signal peptide" evidence="3">
    <location>
        <begin position="1"/>
        <end position="18"/>
    </location>
</feature>
<dbReference type="GO" id="GO:0004867">
    <property type="term" value="F:serine-type endopeptidase inhibitor activity"/>
    <property type="evidence" value="ECO:0007669"/>
    <property type="project" value="UniProtKB-KW"/>
</dbReference>
<dbReference type="PROSITE" id="PS00280">
    <property type="entry name" value="BPTI_KUNITZ_1"/>
    <property type="match status" value="1"/>
</dbReference>
<protein>
    <recommendedName>
        <fullName evidence="4">BPTI/Kunitz inhibitor domain-containing protein</fullName>
    </recommendedName>
</protein>
<name>A0AAV2QYY6_MEGNR</name>
<dbReference type="Pfam" id="PF00014">
    <property type="entry name" value="Kunitz_BPTI"/>
    <property type="match status" value="1"/>
</dbReference>
<evidence type="ECO:0000313" key="5">
    <source>
        <dbReference type="EMBL" id="CAL4105028.1"/>
    </source>
</evidence>
<feature type="chain" id="PRO_5043898341" description="BPTI/Kunitz inhibitor domain-containing protein" evidence="3">
    <location>
        <begin position="19"/>
        <end position="230"/>
    </location>
</feature>
<feature type="domain" description="BPTI/Kunitz inhibitor" evidence="4">
    <location>
        <begin position="29"/>
        <end position="79"/>
    </location>
</feature>
<organism evidence="5 6">
    <name type="scientific">Meganyctiphanes norvegica</name>
    <name type="common">Northern krill</name>
    <name type="synonym">Thysanopoda norvegica</name>
    <dbReference type="NCBI Taxonomy" id="48144"/>
    <lineage>
        <taxon>Eukaryota</taxon>
        <taxon>Metazoa</taxon>
        <taxon>Ecdysozoa</taxon>
        <taxon>Arthropoda</taxon>
        <taxon>Crustacea</taxon>
        <taxon>Multicrustacea</taxon>
        <taxon>Malacostraca</taxon>
        <taxon>Eumalacostraca</taxon>
        <taxon>Eucarida</taxon>
        <taxon>Euphausiacea</taxon>
        <taxon>Euphausiidae</taxon>
        <taxon>Meganyctiphanes</taxon>
    </lineage>
</organism>
<evidence type="ECO:0000256" key="1">
    <source>
        <dbReference type="ARBA" id="ARBA00022690"/>
    </source>
</evidence>
<evidence type="ECO:0000256" key="2">
    <source>
        <dbReference type="ARBA" id="ARBA00022900"/>
    </source>
</evidence>
<dbReference type="InterPro" id="IPR002223">
    <property type="entry name" value="Kunitz_BPTI"/>
</dbReference>
<dbReference type="InterPro" id="IPR020901">
    <property type="entry name" value="Prtase_inh_Kunz-CS"/>
</dbReference>
<reference evidence="5 6" key="1">
    <citation type="submission" date="2024-05" db="EMBL/GenBank/DDBJ databases">
        <authorList>
            <person name="Wallberg A."/>
        </authorList>
    </citation>
    <scope>NUCLEOTIDE SEQUENCE [LARGE SCALE GENOMIC DNA]</scope>
</reference>
<dbReference type="PANTHER" id="PTHR10083">
    <property type="entry name" value="KUNITZ-TYPE PROTEASE INHIBITOR-RELATED"/>
    <property type="match status" value="1"/>
</dbReference>
<keyword evidence="6" id="KW-1185">Reference proteome</keyword>
<dbReference type="Gene3D" id="4.10.410.10">
    <property type="entry name" value="Pancreatic trypsin inhibitor Kunitz domain"/>
    <property type="match status" value="1"/>
</dbReference>
<proteinExistence type="predicted"/>
<dbReference type="CDD" id="cd00109">
    <property type="entry name" value="Kunitz-type"/>
    <property type="match status" value="1"/>
</dbReference>
<dbReference type="SMART" id="SM00131">
    <property type="entry name" value="KU"/>
    <property type="match status" value="1"/>
</dbReference>
<evidence type="ECO:0000256" key="3">
    <source>
        <dbReference type="SAM" id="SignalP"/>
    </source>
</evidence>
<dbReference type="PROSITE" id="PS50279">
    <property type="entry name" value="BPTI_KUNITZ_2"/>
    <property type="match status" value="1"/>
</dbReference>
<sequence>MFSVSVLMSLALLGVVKSQGFVPGVADQCYDPVSPGPCRAFIPSFYFNPLTETCDCFVFGGCKSNGNKFSSLNECMNTCSVNPQLQTISPTCIRIFGADNSNFNVTPRPITPKPVAFSIASTLPIVTVDSALPTKAIPTTAVPTTPAPTYVPTTSAPVRSVAPVANVFPTGATNSNLEASGTTNQHGNQITRNNEALEHTAVVGSIFSQRGVTGHTSITIGQPVFIGQRS</sequence>
<comment type="caution">
    <text evidence="5">The sequence shown here is derived from an EMBL/GenBank/DDBJ whole genome shotgun (WGS) entry which is preliminary data.</text>
</comment>
<evidence type="ECO:0000313" key="6">
    <source>
        <dbReference type="Proteomes" id="UP001497623"/>
    </source>
</evidence>
<keyword evidence="1" id="KW-0646">Protease inhibitor</keyword>
<dbReference type="AlphaFoldDB" id="A0AAV2QYY6"/>
<dbReference type="InterPro" id="IPR036880">
    <property type="entry name" value="Kunitz_BPTI_sf"/>
</dbReference>
<dbReference type="Proteomes" id="UP001497623">
    <property type="component" value="Unassembled WGS sequence"/>
</dbReference>
<dbReference type="PRINTS" id="PR00759">
    <property type="entry name" value="BASICPTASE"/>
</dbReference>
<accession>A0AAV2QYY6</accession>
<gene>
    <name evidence="5" type="ORF">MNOR_LOCUS17941</name>
</gene>
<dbReference type="EMBL" id="CAXKWB010012597">
    <property type="protein sequence ID" value="CAL4105028.1"/>
    <property type="molecule type" value="Genomic_DNA"/>
</dbReference>
<dbReference type="InterPro" id="IPR050098">
    <property type="entry name" value="TFPI/VKTCI-like"/>
</dbReference>
<keyword evidence="2" id="KW-0722">Serine protease inhibitor</keyword>
<dbReference type="SUPFAM" id="SSF57362">
    <property type="entry name" value="BPTI-like"/>
    <property type="match status" value="1"/>
</dbReference>